<sequence length="227" mass="27296">MRIKHFVIIILLLFSCNKRGNYHNEFENIDVFNEEQINNFTQFFIENLDHKNDLPSFVKSTKFYGNKLEKNSILLKPERWIITKTQQDSLFTNEDLIFLKQQITDKKEYSLNRKNFTQKIINSDSLRKENNKFSDWQDKKTDSLRKISISKAKEYISHEASSEYQNYIKKYTPILHINKPIFLKDKNRVIFSYYMYSGYLSAYSETAIFEFKNGKWHKLKIIYSTIS</sequence>
<evidence type="ECO:0008006" key="3">
    <source>
        <dbReference type="Google" id="ProtNLM"/>
    </source>
</evidence>
<gene>
    <name evidence="1" type="ORF">OF897_15000</name>
</gene>
<dbReference type="PROSITE" id="PS51257">
    <property type="entry name" value="PROKAR_LIPOPROTEIN"/>
    <property type="match status" value="1"/>
</dbReference>
<dbReference type="Proteomes" id="UP001073122">
    <property type="component" value="Unassembled WGS sequence"/>
</dbReference>
<keyword evidence="2" id="KW-1185">Reference proteome</keyword>
<protein>
    <recommendedName>
        <fullName evidence="3">DUF4440 domain-containing protein</fullName>
    </recommendedName>
</protein>
<proteinExistence type="predicted"/>
<reference evidence="1" key="1">
    <citation type="submission" date="2022-10" db="EMBL/GenBank/DDBJ databases">
        <title>Chryseobacterium sp. nov., a novel bacterial species.</title>
        <authorList>
            <person name="Cao Y."/>
        </authorList>
    </citation>
    <scope>NUCLEOTIDE SEQUENCE</scope>
    <source>
        <strain evidence="1">CCTCC AB2015118</strain>
    </source>
</reference>
<evidence type="ECO:0000313" key="2">
    <source>
        <dbReference type="Proteomes" id="UP001073122"/>
    </source>
</evidence>
<dbReference type="RefSeq" id="WP_267266489.1">
    <property type="nucleotide sequence ID" value="NZ_JAOVZW010000018.1"/>
</dbReference>
<name>A0ABT3XU88_9FLAO</name>
<comment type="caution">
    <text evidence="1">The sequence shown here is derived from an EMBL/GenBank/DDBJ whole genome shotgun (WGS) entry which is preliminary data.</text>
</comment>
<evidence type="ECO:0000313" key="1">
    <source>
        <dbReference type="EMBL" id="MCX8525227.1"/>
    </source>
</evidence>
<organism evidence="1 2">
    <name type="scientific">Chryseobacterium formosus</name>
    <dbReference type="NCBI Taxonomy" id="1537363"/>
    <lineage>
        <taxon>Bacteria</taxon>
        <taxon>Pseudomonadati</taxon>
        <taxon>Bacteroidota</taxon>
        <taxon>Flavobacteriia</taxon>
        <taxon>Flavobacteriales</taxon>
        <taxon>Weeksellaceae</taxon>
        <taxon>Chryseobacterium group</taxon>
        <taxon>Chryseobacterium</taxon>
    </lineage>
</organism>
<accession>A0ABT3XU88</accession>
<dbReference type="EMBL" id="JAOVZW010000018">
    <property type="protein sequence ID" value="MCX8525227.1"/>
    <property type="molecule type" value="Genomic_DNA"/>
</dbReference>